<comment type="caution">
    <text evidence="2">The sequence shown here is derived from an EMBL/GenBank/DDBJ whole genome shotgun (WGS) entry which is preliminary data.</text>
</comment>
<organism evidence="2 3">
    <name type="scientific">Litoribrevibacter albus</name>
    <dbReference type="NCBI Taxonomy" id="1473156"/>
    <lineage>
        <taxon>Bacteria</taxon>
        <taxon>Pseudomonadati</taxon>
        <taxon>Pseudomonadota</taxon>
        <taxon>Gammaproteobacteria</taxon>
        <taxon>Oceanospirillales</taxon>
        <taxon>Oceanospirillaceae</taxon>
        <taxon>Litoribrevibacter</taxon>
    </lineage>
</organism>
<dbReference type="SUPFAM" id="SSF53254">
    <property type="entry name" value="Phosphoglycerate mutase-like"/>
    <property type="match status" value="1"/>
</dbReference>
<dbReference type="SMART" id="SM00855">
    <property type="entry name" value="PGAM"/>
    <property type="match status" value="1"/>
</dbReference>
<keyword evidence="1" id="KW-0378">Hydrolase</keyword>
<sequence length="233" mass="26616">MAEIFLVRHGQASFGADDYDQLSDLGVRQCRMLGANMRDSLKAPVFVSGSLNRHHQSMAAFYEGYGEEVIPRVEIDHLNEFDHEDVFHVAFPEYRDKNTLVKALAQHDQPKKAFHFLFEEAVKRWSSCDYDDDYKESWPTFQQRVKQGLVEVRAITSSAEYKKRPVVAFTSGGPISVIVQEVMRLDDSATFSLNENLANSGVSRILATDNKISISYINNYSHLEKEPNLISYR</sequence>
<reference evidence="2" key="2">
    <citation type="submission" date="2023-01" db="EMBL/GenBank/DDBJ databases">
        <title>Draft genome sequence of Litoribrevibacter albus strain NBRC 110071.</title>
        <authorList>
            <person name="Sun Q."/>
            <person name="Mori K."/>
        </authorList>
    </citation>
    <scope>NUCLEOTIDE SEQUENCE</scope>
    <source>
        <strain evidence="2">NBRC 110071</strain>
    </source>
</reference>
<dbReference type="Pfam" id="PF00300">
    <property type="entry name" value="His_Phos_1"/>
    <property type="match status" value="1"/>
</dbReference>
<name>A0AA37S9E5_9GAMM</name>
<dbReference type="InterPro" id="IPR051021">
    <property type="entry name" value="Mito_Ser/Thr_phosphatase"/>
</dbReference>
<evidence type="ECO:0000313" key="3">
    <source>
        <dbReference type="Proteomes" id="UP001161389"/>
    </source>
</evidence>
<dbReference type="InterPro" id="IPR029033">
    <property type="entry name" value="His_PPase_superfam"/>
</dbReference>
<dbReference type="RefSeq" id="WP_284381533.1">
    <property type="nucleotide sequence ID" value="NZ_BSNM01000014.1"/>
</dbReference>
<proteinExistence type="predicted"/>
<accession>A0AA37S9E5</accession>
<dbReference type="PANTHER" id="PTHR20935:SF0">
    <property type="entry name" value="SERINE_THREONINE-PROTEIN PHOSPHATASE PGAM5, MITOCHONDRIAL"/>
    <property type="match status" value="1"/>
</dbReference>
<gene>
    <name evidence="2" type="primary">gpmA</name>
    <name evidence="2" type="ORF">GCM10007876_22860</name>
</gene>
<dbReference type="InterPro" id="IPR013078">
    <property type="entry name" value="His_Pase_superF_clade-1"/>
</dbReference>
<reference evidence="2" key="1">
    <citation type="journal article" date="2014" name="Int. J. Syst. Evol. Microbiol.">
        <title>Complete genome sequence of Corynebacterium casei LMG S-19264T (=DSM 44701T), isolated from a smear-ripened cheese.</title>
        <authorList>
            <consortium name="US DOE Joint Genome Institute (JGI-PGF)"/>
            <person name="Walter F."/>
            <person name="Albersmeier A."/>
            <person name="Kalinowski J."/>
            <person name="Ruckert C."/>
        </authorList>
    </citation>
    <scope>NUCLEOTIDE SEQUENCE</scope>
    <source>
        <strain evidence="2">NBRC 110071</strain>
    </source>
</reference>
<evidence type="ECO:0000256" key="1">
    <source>
        <dbReference type="ARBA" id="ARBA00022801"/>
    </source>
</evidence>
<protein>
    <submittedName>
        <fullName evidence="2">Histidine phosphatase family protein</fullName>
    </submittedName>
</protein>
<dbReference type="CDD" id="cd07040">
    <property type="entry name" value="HP"/>
    <property type="match status" value="1"/>
</dbReference>
<dbReference type="AlphaFoldDB" id="A0AA37S9E5"/>
<dbReference type="Gene3D" id="3.40.50.1240">
    <property type="entry name" value="Phosphoglycerate mutase-like"/>
    <property type="match status" value="1"/>
</dbReference>
<dbReference type="Proteomes" id="UP001161389">
    <property type="component" value="Unassembled WGS sequence"/>
</dbReference>
<evidence type="ECO:0000313" key="2">
    <source>
        <dbReference type="EMBL" id="GLQ31807.1"/>
    </source>
</evidence>
<dbReference type="PANTHER" id="PTHR20935">
    <property type="entry name" value="PHOSPHOGLYCERATE MUTASE-RELATED"/>
    <property type="match status" value="1"/>
</dbReference>
<keyword evidence="3" id="KW-1185">Reference proteome</keyword>
<dbReference type="GO" id="GO:0016787">
    <property type="term" value="F:hydrolase activity"/>
    <property type="evidence" value="ECO:0007669"/>
    <property type="project" value="UniProtKB-KW"/>
</dbReference>
<dbReference type="EMBL" id="BSNM01000014">
    <property type="protein sequence ID" value="GLQ31807.1"/>
    <property type="molecule type" value="Genomic_DNA"/>
</dbReference>